<evidence type="ECO:0000313" key="1">
    <source>
        <dbReference type="EMBL" id="KAF5568808.1"/>
    </source>
</evidence>
<reference evidence="1 2" key="1">
    <citation type="submission" date="2020-05" db="EMBL/GenBank/DDBJ databases">
        <title>Identification and distribution of gene clusters putatively required for synthesis of sphingolipid metabolism inhibitors in phylogenetically diverse species of the filamentous fungus Fusarium.</title>
        <authorList>
            <person name="Kim H.-S."/>
            <person name="Busman M."/>
            <person name="Brown D.W."/>
            <person name="Divon H."/>
            <person name="Uhlig S."/>
            <person name="Proctor R.H."/>
        </authorList>
    </citation>
    <scope>NUCLEOTIDE SEQUENCE [LARGE SCALE GENOMIC DNA]</scope>
    <source>
        <strain evidence="1 2">NRRL 13617</strain>
    </source>
</reference>
<proteinExistence type="predicted"/>
<comment type="caution">
    <text evidence="1">The sequence shown here is derived from an EMBL/GenBank/DDBJ whole genome shotgun (WGS) entry which is preliminary data.</text>
</comment>
<dbReference type="PANTHER" id="PTHR33112:SF10">
    <property type="entry name" value="TOL"/>
    <property type="match status" value="1"/>
</dbReference>
<sequence length="243" mass="26767">MDISFGPDRLAAVSGVAKQISQATRSGYAAGLWVDEIHKDLIFERNLHARNNRDKGGLEKYTQSLRDRHLAIGPTWSWPGHRGGRPKLESECKQLDITTNKDGENLFGQVSRGTLTVTAKMTSVADIAALHDGDDVELIKKVPSSPEYGPQDACGIKWNWDVDNAGTPSHFADEILVIALSSYLYARSDIRNMWGLMVYPAEKLGEYYRIGSFQAEAAGKGEEGEGTGLLMAEEWKGRSIVII</sequence>
<name>A0A8H5NL81_9HYPO</name>
<dbReference type="Proteomes" id="UP000582016">
    <property type="component" value="Unassembled WGS sequence"/>
</dbReference>
<dbReference type="AlphaFoldDB" id="A0A8H5NL81"/>
<gene>
    <name evidence="1" type="ORF">FPHYL_2615</name>
</gene>
<evidence type="ECO:0000313" key="2">
    <source>
        <dbReference type="Proteomes" id="UP000582016"/>
    </source>
</evidence>
<dbReference type="PANTHER" id="PTHR33112">
    <property type="entry name" value="DOMAIN PROTEIN, PUTATIVE-RELATED"/>
    <property type="match status" value="1"/>
</dbReference>
<dbReference type="EMBL" id="JAAOAQ010000078">
    <property type="protein sequence ID" value="KAF5568808.1"/>
    <property type="molecule type" value="Genomic_DNA"/>
</dbReference>
<protein>
    <submittedName>
        <fullName evidence="1">Uncharacterized protein</fullName>
    </submittedName>
</protein>
<organism evidence="1 2">
    <name type="scientific">Fusarium phyllophilum</name>
    <dbReference type="NCBI Taxonomy" id="47803"/>
    <lineage>
        <taxon>Eukaryota</taxon>
        <taxon>Fungi</taxon>
        <taxon>Dikarya</taxon>
        <taxon>Ascomycota</taxon>
        <taxon>Pezizomycotina</taxon>
        <taxon>Sordariomycetes</taxon>
        <taxon>Hypocreomycetidae</taxon>
        <taxon>Hypocreales</taxon>
        <taxon>Nectriaceae</taxon>
        <taxon>Fusarium</taxon>
        <taxon>Fusarium fujikuroi species complex</taxon>
    </lineage>
</organism>
<keyword evidence="2" id="KW-1185">Reference proteome</keyword>
<accession>A0A8H5NL81</accession>
<dbReference type="OrthoDB" id="2958217at2759"/>